<name>A0A0E9UCH4_ANGAN</name>
<evidence type="ECO:0000313" key="1">
    <source>
        <dbReference type="EMBL" id="JAH62668.1"/>
    </source>
</evidence>
<dbReference type="EMBL" id="GBXM01045909">
    <property type="protein sequence ID" value="JAH62668.1"/>
    <property type="molecule type" value="Transcribed_RNA"/>
</dbReference>
<proteinExistence type="predicted"/>
<organism evidence="1">
    <name type="scientific">Anguilla anguilla</name>
    <name type="common">European freshwater eel</name>
    <name type="synonym">Muraena anguilla</name>
    <dbReference type="NCBI Taxonomy" id="7936"/>
    <lineage>
        <taxon>Eukaryota</taxon>
        <taxon>Metazoa</taxon>
        <taxon>Chordata</taxon>
        <taxon>Craniata</taxon>
        <taxon>Vertebrata</taxon>
        <taxon>Euteleostomi</taxon>
        <taxon>Actinopterygii</taxon>
        <taxon>Neopterygii</taxon>
        <taxon>Teleostei</taxon>
        <taxon>Anguilliformes</taxon>
        <taxon>Anguillidae</taxon>
        <taxon>Anguilla</taxon>
    </lineage>
</organism>
<accession>A0A0E9UCH4</accession>
<sequence>MHIMLKIIRYISMTVYQTGQFQSMSDQRAGKAWDV</sequence>
<dbReference type="AlphaFoldDB" id="A0A0E9UCH4"/>
<protein>
    <submittedName>
        <fullName evidence="1">Uncharacterized protein</fullName>
    </submittedName>
</protein>
<reference evidence="1" key="2">
    <citation type="journal article" date="2015" name="Fish Shellfish Immunol.">
        <title>Early steps in the European eel (Anguilla anguilla)-Vibrio vulnificus interaction in the gills: Role of the RtxA13 toxin.</title>
        <authorList>
            <person name="Callol A."/>
            <person name="Pajuelo D."/>
            <person name="Ebbesson L."/>
            <person name="Teles M."/>
            <person name="MacKenzie S."/>
            <person name="Amaro C."/>
        </authorList>
    </citation>
    <scope>NUCLEOTIDE SEQUENCE</scope>
</reference>
<reference evidence="1" key="1">
    <citation type="submission" date="2014-11" db="EMBL/GenBank/DDBJ databases">
        <authorList>
            <person name="Amaro Gonzalez C."/>
        </authorList>
    </citation>
    <scope>NUCLEOTIDE SEQUENCE</scope>
</reference>